<keyword evidence="3" id="KW-0347">Helicase</keyword>
<dbReference type="SMART" id="SM00487">
    <property type="entry name" value="DEXDc"/>
    <property type="match status" value="1"/>
</dbReference>
<comment type="caution">
    <text evidence="3">The sequence shown here is derived from an EMBL/GenBank/DDBJ whole genome shotgun (WGS) entry which is preliminary data.</text>
</comment>
<dbReference type="SUPFAM" id="SSF52540">
    <property type="entry name" value="P-loop containing nucleoside triphosphate hydrolases"/>
    <property type="match status" value="1"/>
</dbReference>
<dbReference type="InterPro" id="IPR027417">
    <property type="entry name" value="P-loop_NTPase"/>
</dbReference>
<dbReference type="InterPro" id="IPR001650">
    <property type="entry name" value="Helicase_C-like"/>
</dbReference>
<evidence type="ECO:0000313" key="4">
    <source>
        <dbReference type="Proteomes" id="UP001500655"/>
    </source>
</evidence>
<dbReference type="Pfam" id="PF00271">
    <property type="entry name" value="Helicase_C"/>
    <property type="match status" value="1"/>
</dbReference>
<protein>
    <submittedName>
        <fullName evidence="3">DEAD/DEAH box helicase</fullName>
    </submittedName>
</protein>
<name>A0ABN2L5D0_9ACTN</name>
<dbReference type="Gene3D" id="3.40.50.300">
    <property type="entry name" value="P-loop containing nucleotide triphosphate hydrolases"/>
    <property type="match status" value="2"/>
</dbReference>
<reference evidence="3 4" key="1">
    <citation type="journal article" date="2019" name="Int. J. Syst. Evol. Microbiol.">
        <title>The Global Catalogue of Microorganisms (GCM) 10K type strain sequencing project: providing services to taxonomists for standard genome sequencing and annotation.</title>
        <authorList>
            <consortium name="The Broad Institute Genomics Platform"/>
            <consortium name="The Broad Institute Genome Sequencing Center for Infectious Disease"/>
            <person name="Wu L."/>
            <person name="Ma J."/>
        </authorList>
    </citation>
    <scope>NUCLEOTIDE SEQUENCE [LARGE SCALE GENOMIC DNA]</scope>
    <source>
        <strain evidence="3 4">JCM 13249</strain>
    </source>
</reference>
<keyword evidence="3" id="KW-0378">Hydrolase</keyword>
<feature type="domain" description="Helicase C-terminal" evidence="2">
    <location>
        <begin position="437"/>
        <end position="582"/>
    </location>
</feature>
<sequence>MESFGLLSGSDRSLAVQVLRRRLDVSDIRAALADIDDPGRGRKSVERIVAELDSPSRRGTVRLPDAQITEFLVDRAGFGLLESRVLRERLALKASPDELDLLHSYSDGQKARGGRREKAKAVAKRTWRPGRAWPRHFVKVLDLPPVYAGLPGEPREADSLEVAPFVPLGELEDFQDELVLEMQDILSGSPGANRGVLTLPTGAGKTRTAVEGLIKWRLTLDHRNVIVWIAQSEELCEQAVQAFREVWTDLGHRSEQVRATLKIARFWGDAEVPEDPDVIVASIQKLHAAVRDEEESLTAVRERLGAVVVDEAHRMEAPTYRQVLTYLGVFVHHRGVSPVPLLGLTATPFRRDDDETRQLVNRFHGRLLVPTKLGNDMIGELRRRQVLSEPQHEVLSHAGPAFDMGSNQRYVDHFQQFKDFHPGFLQQIGQSEDRNRALVRRLLELPTDWPTLFFGCTVEHAVAIALLLRRNGRTAEAVTAETRTATRRALIERFRAGEISVLCNYGVLTTGFDAPRVRALVVGRPTTSRVLYEQMIGRGMRGPRFGGTASCQVIDIQDNIRFRGELAFTHYTSYWTGSRRNL</sequence>
<dbReference type="PANTHER" id="PTHR47396">
    <property type="entry name" value="TYPE I RESTRICTION ENZYME ECOKI R PROTEIN"/>
    <property type="match status" value="1"/>
</dbReference>
<gene>
    <name evidence="3" type="ORF">GCM10009681_52340</name>
</gene>
<accession>A0ABN2L5D0</accession>
<dbReference type="PANTHER" id="PTHR47396:SF1">
    <property type="entry name" value="ATP-DEPENDENT HELICASE IRC3-RELATED"/>
    <property type="match status" value="1"/>
</dbReference>
<dbReference type="GO" id="GO:0004386">
    <property type="term" value="F:helicase activity"/>
    <property type="evidence" value="ECO:0007669"/>
    <property type="project" value="UniProtKB-KW"/>
</dbReference>
<dbReference type="PROSITE" id="PS51192">
    <property type="entry name" value="HELICASE_ATP_BIND_1"/>
    <property type="match status" value="1"/>
</dbReference>
<keyword evidence="4" id="KW-1185">Reference proteome</keyword>
<feature type="domain" description="Helicase ATP-binding" evidence="1">
    <location>
        <begin position="186"/>
        <end position="366"/>
    </location>
</feature>
<evidence type="ECO:0000259" key="2">
    <source>
        <dbReference type="PROSITE" id="PS51194"/>
    </source>
</evidence>
<dbReference type="Pfam" id="PF04851">
    <property type="entry name" value="ResIII"/>
    <property type="match status" value="1"/>
</dbReference>
<dbReference type="EMBL" id="BAAALS010000038">
    <property type="protein sequence ID" value="GAA1774309.1"/>
    <property type="molecule type" value="Genomic_DNA"/>
</dbReference>
<proteinExistence type="predicted"/>
<evidence type="ECO:0000259" key="1">
    <source>
        <dbReference type="PROSITE" id="PS51192"/>
    </source>
</evidence>
<organism evidence="3 4">
    <name type="scientific">Luedemannella helvata</name>
    <dbReference type="NCBI Taxonomy" id="349315"/>
    <lineage>
        <taxon>Bacteria</taxon>
        <taxon>Bacillati</taxon>
        <taxon>Actinomycetota</taxon>
        <taxon>Actinomycetes</taxon>
        <taxon>Micromonosporales</taxon>
        <taxon>Micromonosporaceae</taxon>
        <taxon>Luedemannella</taxon>
    </lineage>
</organism>
<keyword evidence="3" id="KW-0547">Nucleotide-binding</keyword>
<dbReference type="Proteomes" id="UP001500655">
    <property type="component" value="Unassembled WGS sequence"/>
</dbReference>
<evidence type="ECO:0000313" key="3">
    <source>
        <dbReference type="EMBL" id="GAA1774309.1"/>
    </source>
</evidence>
<dbReference type="SMART" id="SM00490">
    <property type="entry name" value="HELICc"/>
    <property type="match status" value="1"/>
</dbReference>
<dbReference type="InterPro" id="IPR014001">
    <property type="entry name" value="Helicase_ATP-bd"/>
</dbReference>
<dbReference type="InterPro" id="IPR006935">
    <property type="entry name" value="Helicase/UvrB_N"/>
</dbReference>
<dbReference type="InterPro" id="IPR050742">
    <property type="entry name" value="Helicase_Restrict-Modif_Enz"/>
</dbReference>
<keyword evidence="3" id="KW-0067">ATP-binding</keyword>
<dbReference type="PROSITE" id="PS51194">
    <property type="entry name" value="HELICASE_CTER"/>
    <property type="match status" value="1"/>
</dbReference>